<dbReference type="PIRSF" id="PIRSF018169">
    <property type="entry name" value="PAF_acetylhydrolase"/>
    <property type="match status" value="1"/>
</dbReference>
<keyword evidence="2 4" id="KW-0442">Lipid degradation</keyword>
<reference evidence="6 7" key="1">
    <citation type="submission" date="2023-08" db="EMBL/GenBank/DDBJ databases">
        <title>Black Yeasts Isolated from many extreme environments.</title>
        <authorList>
            <person name="Coleine C."/>
            <person name="Stajich J.E."/>
            <person name="Selbmann L."/>
        </authorList>
    </citation>
    <scope>NUCLEOTIDE SEQUENCE [LARGE SCALE GENOMIC DNA]</scope>
    <source>
        <strain evidence="6 7">CCFEE 5910</strain>
    </source>
</reference>
<evidence type="ECO:0000256" key="5">
    <source>
        <dbReference type="PIRSR" id="PIRSR018169-1"/>
    </source>
</evidence>
<dbReference type="EC" id="3.1.1.47" evidence="4"/>
<protein>
    <recommendedName>
        <fullName evidence="4">Putative phospholipase</fullName>
        <ecNumber evidence="4">3.1.1.47</ecNumber>
    </recommendedName>
</protein>
<sequence>MARIRLPGSTDSLHTNYKFNVPPILQPRLTWRYCLASTALAYVLYCFLFNKPFFSSKLPQYTGPYNVGAIDIEVPVREQRLVDTAVFKDSGEPAFELKTVLFTMYYPAAKGVRSGKHHYWVPKPLWLTSFGYAKVARINNFFTNNLFTSAMGILVGGTKIPAHVDVPVVSTEEIAKQVRSSKESSSFKNFEPTSFQSDTESSGFPVIIFTHGMASSRTQYSHYLGELASRGYICAAIEHRDGSGPGTQIIDSSTSSATVIDRLHFSLSDVKAPSDTDTKIEADDFKRMQLAFREAEILETVHVVHSLHSGSGDTIIATNSRKEGSKADLPSFTGRLNINTTILAGHSYGATGALQGLKPRTDMARIFAGGIALDPGKSSGRLNTDVDVPILTIHSTSWSAKRSIFYGRPHFEVVREIADNLNAKGIGSWFMTSLGTSHPSVTDAPLIEPTLLKWTTGAGIDAHEGLRQYVHVSDDFAKFVQDGKERNLLALPANSREYDRKNEGMDKEWKEYWQVHASPVKTKGEGIVDSR</sequence>
<feature type="active site" description="Charge relay system" evidence="5">
    <location>
        <position position="438"/>
    </location>
</feature>
<evidence type="ECO:0000256" key="3">
    <source>
        <dbReference type="ARBA" id="ARBA00023098"/>
    </source>
</evidence>
<dbReference type="PANTHER" id="PTHR10272">
    <property type="entry name" value="PLATELET-ACTIVATING FACTOR ACETYLHYDROLASE"/>
    <property type="match status" value="1"/>
</dbReference>
<feature type="active site" description="Nucleophile" evidence="5">
    <location>
        <position position="347"/>
    </location>
</feature>
<dbReference type="InterPro" id="IPR029058">
    <property type="entry name" value="AB_hydrolase_fold"/>
</dbReference>
<evidence type="ECO:0000256" key="4">
    <source>
        <dbReference type="PIRNR" id="PIRNR018169"/>
    </source>
</evidence>
<dbReference type="Gene3D" id="3.40.50.1820">
    <property type="entry name" value="alpha/beta hydrolase"/>
    <property type="match status" value="1"/>
</dbReference>
<evidence type="ECO:0000313" key="7">
    <source>
        <dbReference type="Proteomes" id="UP001309876"/>
    </source>
</evidence>
<feature type="active site" description="Charge relay system" evidence="5">
    <location>
        <position position="374"/>
    </location>
</feature>
<keyword evidence="3 4" id="KW-0443">Lipid metabolism</keyword>
<name>A0AAN7YEH4_9EURO</name>
<dbReference type="EMBL" id="JAVRRJ010000007">
    <property type="protein sequence ID" value="KAK5082733.1"/>
    <property type="molecule type" value="Genomic_DNA"/>
</dbReference>
<accession>A0AAN7YEH4</accession>
<dbReference type="SUPFAM" id="SSF53474">
    <property type="entry name" value="alpha/beta-Hydrolases"/>
    <property type="match status" value="1"/>
</dbReference>
<evidence type="ECO:0000256" key="1">
    <source>
        <dbReference type="ARBA" id="ARBA00022801"/>
    </source>
</evidence>
<keyword evidence="1 4" id="KW-0378">Hydrolase</keyword>
<proteinExistence type="inferred from homology"/>
<dbReference type="PANTHER" id="PTHR10272:SF11">
    <property type="entry name" value="PHOSPHOLIPASE-RELATED"/>
    <property type="match status" value="1"/>
</dbReference>
<evidence type="ECO:0000313" key="6">
    <source>
        <dbReference type="EMBL" id="KAK5082733.1"/>
    </source>
</evidence>
<keyword evidence="7" id="KW-1185">Reference proteome</keyword>
<dbReference type="InterPro" id="IPR016715">
    <property type="entry name" value="PAF_acetylhydro_eukaryote"/>
</dbReference>
<dbReference type="GO" id="GO:0016042">
    <property type="term" value="P:lipid catabolic process"/>
    <property type="evidence" value="ECO:0007669"/>
    <property type="project" value="UniProtKB-KW"/>
</dbReference>
<dbReference type="Pfam" id="PF03403">
    <property type="entry name" value="PAF-AH_p_II"/>
    <property type="match status" value="1"/>
</dbReference>
<dbReference type="GO" id="GO:0003847">
    <property type="term" value="F:1-alkyl-2-acetylglycerophosphocholine esterase activity"/>
    <property type="evidence" value="ECO:0007669"/>
    <property type="project" value="UniProtKB-UniRule"/>
</dbReference>
<evidence type="ECO:0000256" key="2">
    <source>
        <dbReference type="ARBA" id="ARBA00022963"/>
    </source>
</evidence>
<comment type="catalytic activity">
    <reaction evidence="4">
        <text>a 1-O-alkyl-2-acetyl-sn-glycero-3-phosphocholine + H2O = a 1-O-alkyl-sn-glycero-3-phosphocholine + acetate + H(+)</text>
        <dbReference type="Rhea" id="RHEA:17777"/>
        <dbReference type="ChEBI" id="CHEBI:15377"/>
        <dbReference type="ChEBI" id="CHEBI:15378"/>
        <dbReference type="ChEBI" id="CHEBI:30089"/>
        <dbReference type="ChEBI" id="CHEBI:30909"/>
        <dbReference type="ChEBI" id="CHEBI:36707"/>
        <dbReference type="EC" id="3.1.1.47"/>
    </reaction>
</comment>
<dbReference type="Proteomes" id="UP001309876">
    <property type="component" value="Unassembled WGS sequence"/>
</dbReference>
<gene>
    <name evidence="6" type="ORF">LTR05_006613</name>
</gene>
<organism evidence="6 7">
    <name type="scientific">Lithohypha guttulata</name>
    <dbReference type="NCBI Taxonomy" id="1690604"/>
    <lineage>
        <taxon>Eukaryota</taxon>
        <taxon>Fungi</taxon>
        <taxon>Dikarya</taxon>
        <taxon>Ascomycota</taxon>
        <taxon>Pezizomycotina</taxon>
        <taxon>Eurotiomycetes</taxon>
        <taxon>Chaetothyriomycetidae</taxon>
        <taxon>Chaetothyriales</taxon>
        <taxon>Trichomeriaceae</taxon>
        <taxon>Lithohypha</taxon>
    </lineage>
</organism>
<dbReference type="AlphaFoldDB" id="A0AAN7YEH4"/>
<comment type="caution">
    <text evidence="6">The sequence shown here is derived from an EMBL/GenBank/DDBJ whole genome shotgun (WGS) entry which is preliminary data.</text>
</comment>
<comment type="similarity">
    <text evidence="4">Belongs to the serine esterase family.</text>
</comment>